<organism evidence="1 2">
    <name type="scientific">Neophaeococcomyces mojaviensis</name>
    <dbReference type="NCBI Taxonomy" id="3383035"/>
    <lineage>
        <taxon>Eukaryota</taxon>
        <taxon>Fungi</taxon>
        <taxon>Dikarya</taxon>
        <taxon>Ascomycota</taxon>
        <taxon>Pezizomycotina</taxon>
        <taxon>Eurotiomycetes</taxon>
        <taxon>Chaetothyriomycetidae</taxon>
        <taxon>Chaetothyriales</taxon>
        <taxon>Chaetothyriales incertae sedis</taxon>
        <taxon>Neophaeococcomyces</taxon>
    </lineage>
</organism>
<accession>A0ACC3AC35</accession>
<gene>
    <name evidence="1" type="ORF">H2198_003210</name>
</gene>
<evidence type="ECO:0000313" key="1">
    <source>
        <dbReference type="EMBL" id="KAJ9659334.1"/>
    </source>
</evidence>
<dbReference type="EMBL" id="JAPDRQ010000041">
    <property type="protein sequence ID" value="KAJ9659334.1"/>
    <property type="molecule type" value="Genomic_DNA"/>
</dbReference>
<reference evidence="1" key="1">
    <citation type="submission" date="2022-10" db="EMBL/GenBank/DDBJ databases">
        <title>Culturing micro-colonial fungi from biological soil crusts in the Mojave desert and describing Neophaeococcomyces mojavensis, and introducing the new genera and species Taxawa tesnikishii.</title>
        <authorList>
            <person name="Kurbessoian T."/>
            <person name="Stajich J.E."/>
        </authorList>
    </citation>
    <scope>NUCLEOTIDE SEQUENCE</scope>
    <source>
        <strain evidence="1">JES_112</strain>
    </source>
</reference>
<proteinExistence type="predicted"/>
<evidence type="ECO:0000313" key="2">
    <source>
        <dbReference type="Proteomes" id="UP001172386"/>
    </source>
</evidence>
<name>A0ACC3AC35_9EURO</name>
<keyword evidence="2" id="KW-1185">Reference proteome</keyword>
<sequence length="920" mass="101561">MASTKILGSVEWINTERQFATQLTLQEREEVAFPAIHHLEWLNEHLHEVLHSRRANVIKALKTPGKLKGRTPATIRQPLSTRFAAKILSHIASPTKLAASPKKKILEHARTDFEPDAAPLTHLPGPENVEPKPQETADVDSAISDTESSPEVPNIVRKSSMTFASLPPREPLNTRIADEEDEEEWISGATVSSPIVQILGNSSPARGAEEEPNAAMEASSDDSSDEFDVDLRAPELIAHEQRMQEYASPEFAHPKAASTITLASPAKMAMERPASPTKSISVSIPADTTTPQASPRRFMDAAKNKVHSALSSAKRLMAKSAGVSAAAKMEAKSDYVGSPTPRPPKISNDMPGMYPSLDKLEDKPLPATPIPEPRRTRSSTHREEQEKKGKEKEAIIPQATHEVLEKTSTKGIEKAEEPRIAHEKPQPITKPVIGQEPTGKARTRTTQKPLGRPVRPTTAVVKPKPPPVNIKINAMSQRMPVNTAPVAAHNQETVRPEIQRPELKRKASAQSLASTSTSTLRSATSQAAARVLEKAAKKKQQDEEKAQKDAERRKLMREQRDGTREKIVRNESDEDLRKDREARQNSAEKAKKHLVDIDDRDIKRQKSEERQEREEAAAAAKKAAFRAKQQARGPKPPQPPPRQPERPPARTGFHANSDDDDEEMTPTNTPKNKQRPIETRESTQSQLPRLGAGMYNSTLDRQKEPQEPELPPTYPQRPLFGAAPVRPSTLGKKTSIFQSIAEAGTSNVPRFPQPPRNPPQMSQYANGRIPFATQLPTAGQSNAGPGTRPPIQQIQQTIQTVQTVHTSPATEITLPEIHTDSSSDGETSFRVPSWATPGHLLDSLTQQDAAVDPDTLFPAIAPIDMDVVFPNNRSRAHKMHVRTSSANWVRNGDGLTQQEIHEDRLARQTIRNQRGWAYGN</sequence>
<dbReference type="Proteomes" id="UP001172386">
    <property type="component" value="Unassembled WGS sequence"/>
</dbReference>
<protein>
    <submittedName>
        <fullName evidence="1">Uncharacterized protein</fullName>
    </submittedName>
</protein>
<comment type="caution">
    <text evidence="1">The sequence shown here is derived from an EMBL/GenBank/DDBJ whole genome shotgun (WGS) entry which is preliminary data.</text>
</comment>